<evidence type="ECO:0000256" key="2">
    <source>
        <dbReference type="ARBA" id="ARBA00023025"/>
    </source>
</evidence>
<evidence type="ECO:0000313" key="3">
    <source>
        <dbReference type="EMBL" id="UZW18259.1"/>
    </source>
</evidence>
<protein>
    <submittedName>
        <fullName evidence="3">Bacteriocin immunity protein</fullName>
    </submittedName>
</protein>
<gene>
    <name evidence="3" type="ORF">OSC50_23240</name>
</gene>
<dbReference type="Proteomes" id="UP001164116">
    <property type="component" value="Chromosome"/>
</dbReference>
<proteinExistence type="inferred from homology"/>
<evidence type="ECO:0000313" key="4">
    <source>
        <dbReference type="Proteomes" id="UP001164116"/>
    </source>
</evidence>
<dbReference type="Gene3D" id="1.10.1200.20">
    <property type="entry name" value="Colicin E immunity protein"/>
    <property type="match status" value="1"/>
</dbReference>
<dbReference type="InterPro" id="IPR035900">
    <property type="entry name" value="Colicin_E_sf"/>
</dbReference>
<dbReference type="RefSeq" id="WP_181080993.1">
    <property type="nucleotide sequence ID" value="NZ_CP112866.1"/>
</dbReference>
<keyword evidence="4" id="KW-1185">Reference proteome</keyword>
<dbReference type="SUPFAM" id="SSF47345">
    <property type="entry name" value="Colicin E immunity proteins"/>
    <property type="match status" value="1"/>
</dbReference>
<accession>A0ABY6QEL1</accession>
<dbReference type="EMBL" id="CP112866">
    <property type="protein sequence ID" value="UZW18259.1"/>
    <property type="molecule type" value="Genomic_DNA"/>
</dbReference>
<dbReference type="PRINTS" id="PR01299">
    <property type="entry name" value="PYOCIN"/>
</dbReference>
<name>A0ABY6QEL1_9PSED</name>
<dbReference type="InterPro" id="IPR000290">
    <property type="entry name" value="Colicin_pyocin"/>
</dbReference>
<dbReference type="CDD" id="cd16363">
    <property type="entry name" value="Col_Im_like"/>
    <property type="match status" value="1"/>
</dbReference>
<dbReference type="Pfam" id="PF01320">
    <property type="entry name" value="Colicin_Pyocin"/>
    <property type="match status" value="1"/>
</dbReference>
<organism evidence="3 4">
    <name type="scientific">Pseudomonas quebecensis</name>
    <dbReference type="NCBI Taxonomy" id="2995174"/>
    <lineage>
        <taxon>Bacteria</taxon>
        <taxon>Pseudomonadati</taxon>
        <taxon>Pseudomonadota</taxon>
        <taxon>Gammaproteobacteria</taxon>
        <taxon>Pseudomonadales</taxon>
        <taxon>Pseudomonadaceae</taxon>
        <taxon>Pseudomonas</taxon>
    </lineage>
</organism>
<keyword evidence="2" id="KW-0079">Bacteriocin immunity</keyword>
<reference evidence="3" key="1">
    <citation type="submission" date="2022-11" db="EMBL/GenBank/DDBJ databases">
        <title>Taxonomic description of a new Pseudomonas species.</title>
        <authorList>
            <person name="Tambong J.T."/>
        </authorList>
    </citation>
    <scope>NUCLEOTIDE SEQUENCE</scope>
    <source>
        <strain evidence="3">S1Bt42</strain>
    </source>
</reference>
<sequence length="87" mass="10005">MELKSSISEYTEAEFLEFMKEIFKENTAKTDDQLDILLEHFERITEHPESTDLIYYAATDAESTPEAITNKVKEWRAANGKPGFKTA</sequence>
<evidence type="ECO:0000256" key="1">
    <source>
        <dbReference type="ARBA" id="ARBA00009346"/>
    </source>
</evidence>
<comment type="similarity">
    <text evidence="1">Belongs to the colicins ColE2/ColE8/ColE9 and pyocins S1/S2 family.</text>
</comment>